<keyword evidence="2" id="KW-1185">Reference proteome</keyword>
<reference evidence="1" key="1">
    <citation type="submission" date="2022-04" db="EMBL/GenBank/DDBJ databases">
        <title>Genome of the entomopathogenic fungus Entomophthora muscae.</title>
        <authorList>
            <person name="Elya C."/>
            <person name="Lovett B.R."/>
            <person name="Lee E."/>
            <person name="Macias A.M."/>
            <person name="Hajek A.E."/>
            <person name="De Bivort B.L."/>
            <person name="Kasson M.T."/>
            <person name="De Fine Licht H.H."/>
            <person name="Stajich J.E."/>
        </authorList>
    </citation>
    <scope>NUCLEOTIDE SEQUENCE</scope>
    <source>
        <strain evidence="1">Berkeley</strain>
    </source>
</reference>
<name>A0ACC2S7G9_9FUNG</name>
<gene>
    <name evidence="1" type="ORF">DSO57_1013587</name>
</gene>
<organism evidence="1 2">
    <name type="scientific">Entomophthora muscae</name>
    <dbReference type="NCBI Taxonomy" id="34485"/>
    <lineage>
        <taxon>Eukaryota</taxon>
        <taxon>Fungi</taxon>
        <taxon>Fungi incertae sedis</taxon>
        <taxon>Zoopagomycota</taxon>
        <taxon>Entomophthoromycotina</taxon>
        <taxon>Entomophthoromycetes</taxon>
        <taxon>Entomophthorales</taxon>
        <taxon>Entomophthoraceae</taxon>
        <taxon>Entomophthora</taxon>
    </lineage>
</organism>
<protein>
    <submittedName>
        <fullName evidence="1">Uncharacterized protein</fullName>
    </submittedName>
</protein>
<proteinExistence type="predicted"/>
<accession>A0ACC2S7G9</accession>
<comment type="caution">
    <text evidence="1">The sequence shown here is derived from an EMBL/GenBank/DDBJ whole genome shotgun (WGS) entry which is preliminary data.</text>
</comment>
<sequence length="563" mass="65834">MLLAHRKYDKLFGVLYFSRFRISLFILSGRAKAQIQGFRGSMSKTDTVRCIHSLLKHEEEEDSLEALRDSTTTYDLQRLSKSVNSDMQAPYNHYYLVKSVPERPVIELWLSQVLAAQLLSHKNLFEALLYFQFLIKPKEMKAIFKAIRCFRHNLIYNSPQIQLIVFNRLEERHLSHILTSIDLSKENHVAFVAIAFTALIRWDGVSPEVIGVWLKHLCRVLGVNHIHELPSPFLEYCFKIICGRSPHLIGSLFQSWFSKPSLSIWEQILSTYFKALKHLDQDSHAKKVSLELNALIQGSLFELENCYAKADYKKICDFILKYHLSSYSFLRTSLWIARIISIDKYPTSYFLNRAICALSMCENGIQAYLAFEQVIEKFPNIDPRCHVSAINALTESKHPPEVVQHVVEKVFKKFLSMRELLLQNNRRYGILDDPFEYNVYISLYNALLKYSLSTRQPILTREILECFQLYHSPPIPWNPITFHMLIREASRSHKMQEAEALLTRMVLLKYRPTSQIYFFLISAYFEIHEHKKAWLHFNDMINLHNLEPTSSTLTLIQTIKRSG</sequence>
<dbReference type="EMBL" id="QTSX02005730">
    <property type="protein sequence ID" value="KAJ9058329.1"/>
    <property type="molecule type" value="Genomic_DNA"/>
</dbReference>
<evidence type="ECO:0000313" key="1">
    <source>
        <dbReference type="EMBL" id="KAJ9058329.1"/>
    </source>
</evidence>
<evidence type="ECO:0000313" key="2">
    <source>
        <dbReference type="Proteomes" id="UP001165960"/>
    </source>
</evidence>
<dbReference type="Proteomes" id="UP001165960">
    <property type="component" value="Unassembled WGS sequence"/>
</dbReference>